<dbReference type="InterPro" id="IPR036095">
    <property type="entry name" value="PTS_EIIB-like_sf"/>
</dbReference>
<evidence type="ECO:0000256" key="5">
    <source>
        <dbReference type="ARBA" id="ARBA00023163"/>
    </source>
</evidence>
<keyword evidence="4" id="KW-0010">Activator</keyword>
<dbReference type="SUPFAM" id="SSF55804">
    <property type="entry name" value="Phoshotransferase/anion transport protein"/>
    <property type="match status" value="1"/>
</dbReference>
<evidence type="ECO:0000313" key="9">
    <source>
        <dbReference type="EMBL" id="RRR55505.1"/>
    </source>
</evidence>
<feature type="domain" description="PRD" evidence="8">
    <location>
        <begin position="296"/>
        <end position="403"/>
    </location>
</feature>
<dbReference type="InterPro" id="IPR013196">
    <property type="entry name" value="HTH_11"/>
</dbReference>
<reference evidence="9 10" key="2">
    <citation type="submission" date="2018-12" db="EMBL/GenBank/DDBJ databases">
        <title>Whole-genome sequences of fifteen clinical Streptococcus suis strains isolated from pigs between 2006 and 2018.</title>
        <authorList>
            <person name="Stevens M.J.A."/>
            <person name="Cernela N."/>
            <person name="Spoerry Serrano N."/>
            <person name="Schmitt S."/>
            <person name="Schrenzel J."/>
            <person name="Stephan R."/>
        </authorList>
    </citation>
    <scope>NUCLEOTIDE SEQUENCE [LARGE SCALE GENOMIC DNA]</scope>
    <source>
        <strain evidence="9 10">PP422</strain>
    </source>
</reference>
<dbReference type="PANTHER" id="PTHR30185">
    <property type="entry name" value="CRYPTIC BETA-GLUCOSIDE BGL OPERON ANTITERMINATOR"/>
    <property type="match status" value="1"/>
</dbReference>
<dbReference type="SUPFAM" id="SSF52794">
    <property type="entry name" value="PTS system IIB component-like"/>
    <property type="match status" value="1"/>
</dbReference>
<dbReference type="InterPro" id="IPR050661">
    <property type="entry name" value="BglG_antiterminators"/>
</dbReference>
<dbReference type="InterPro" id="IPR002178">
    <property type="entry name" value="PTS_EIIA_type-2_dom"/>
</dbReference>
<dbReference type="Pfam" id="PF00874">
    <property type="entry name" value="PRD"/>
    <property type="match status" value="2"/>
</dbReference>
<dbReference type="PROSITE" id="PS51094">
    <property type="entry name" value="PTS_EIIA_TYPE_2"/>
    <property type="match status" value="1"/>
</dbReference>
<gene>
    <name evidence="9" type="ORF">EI998_00290</name>
</gene>
<accession>A0A3R8T177</accession>
<dbReference type="InterPro" id="IPR007737">
    <property type="entry name" value="Mga_HTH"/>
</dbReference>
<evidence type="ECO:0000259" key="6">
    <source>
        <dbReference type="PROSITE" id="PS51094"/>
    </source>
</evidence>
<dbReference type="Pfam" id="PF00359">
    <property type="entry name" value="PTS_EIIA_2"/>
    <property type="match status" value="1"/>
</dbReference>
<name>A0A3R8T177_STRSU</name>
<dbReference type="SUPFAM" id="SSF63520">
    <property type="entry name" value="PTS-regulatory domain, PRD"/>
    <property type="match status" value="2"/>
</dbReference>
<dbReference type="PROSITE" id="PS51372">
    <property type="entry name" value="PRD_2"/>
    <property type="match status" value="2"/>
</dbReference>
<dbReference type="GO" id="GO:0009401">
    <property type="term" value="P:phosphoenolpyruvate-dependent sugar phosphotransferase system"/>
    <property type="evidence" value="ECO:0007669"/>
    <property type="project" value="InterPro"/>
</dbReference>
<dbReference type="Pfam" id="PF05043">
    <property type="entry name" value="Mga"/>
    <property type="match status" value="1"/>
</dbReference>
<evidence type="ECO:0000256" key="1">
    <source>
        <dbReference type="ARBA" id="ARBA00022679"/>
    </source>
</evidence>
<dbReference type="Proteomes" id="UP000274117">
    <property type="component" value="Unassembled WGS sequence"/>
</dbReference>
<feature type="domain" description="PTS EIIB type-2" evidence="7">
    <location>
        <begin position="406"/>
        <end position="498"/>
    </location>
</feature>
<feature type="domain" description="PRD" evidence="8">
    <location>
        <begin position="187"/>
        <end position="293"/>
    </location>
</feature>
<dbReference type="InterPro" id="IPR011608">
    <property type="entry name" value="PRD"/>
</dbReference>
<evidence type="ECO:0000256" key="2">
    <source>
        <dbReference type="ARBA" id="ARBA00022737"/>
    </source>
</evidence>
<dbReference type="AlphaFoldDB" id="A0A3R8T177"/>
<dbReference type="Gene3D" id="1.10.10.10">
    <property type="entry name" value="Winged helix-like DNA-binding domain superfamily/Winged helix DNA-binding domain"/>
    <property type="match status" value="1"/>
</dbReference>
<evidence type="ECO:0000256" key="4">
    <source>
        <dbReference type="ARBA" id="ARBA00023159"/>
    </source>
</evidence>
<dbReference type="CDD" id="cd05568">
    <property type="entry name" value="PTS_IIB_bgl_like"/>
    <property type="match status" value="1"/>
</dbReference>
<dbReference type="InterPro" id="IPR013011">
    <property type="entry name" value="PTS_EIIB_2"/>
</dbReference>
<keyword evidence="1" id="KW-0808">Transferase</keyword>
<evidence type="ECO:0000259" key="7">
    <source>
        <dbReference type="PROSITE" id="PS51099"/>
    </source>
</evidence>
<dbReference type="InterPro" id="IPR003501">
    <property type="entry name" value="PTS_EIIB_2/3"/>
</dbReference>
<dbReference type="EMBL" id="RSDO01000001">
    <property type="protein sequence ID" value="RRR55505.1"/>
    <property type="molecule type" value="Genomic_DNA"/>
</dbReference>
<keyword evidence="2" id="KW-0677">Repeat</keyword>
<reference evidence="9 10" key="1">
    <citation type="submission" date="2018-11" db="EMBL/GenBank/DDBJ databases">
        <authorList>
            <person name="Stevens M.J."/>
            <person name="Cernela N."/>
            <person name="Spoerry Serrano N."/>
            <person name="Schmitt S."/>
            <person name="Schrenzel J."/>
            <person name="Stephan R."/>
        </authorList>
    </citation>
    <scope>NUCLEOTIDE SEQUENCE [LARGE SCALE GENOMIC DNA]</scope>
    <source>
        <strain evidence="9 10">PP422</strain>
    </source>
</reference>
<dbReference type="GO" id="GO:0008982">
    <property type="term" value="F:protein-N(PI)-phosphohistidine-sugar phosphotransferase activity"/>
    <property type="evidence" value="ECO:0007669"/>
    <property type="project" value="InterPro"/>
</dbReference>
<evidence type="ECO:0000313" key="10">
    <source>
        <dbReference type="Proteomes" id="UP000274117"/>
    </source>
</evidence>
<dbReference type="Gene3D" id="1.10.1790.10">
    <property type="entry name" value="PRD domain"/>
    <property type="match status" value="2"/>
</dbReference>
<protein>
    <submittedName>
        <fullName evidence="9">PRD domain-containing protein</fullName>
    </submittedName>
</protein>
<dbReference type="InterPro" id="IPR016152">
    <property type="entry name" value="PTrfase/Anion_transptr"/>
</dbReference>
<dbReference type="Pfam" id="PF02302">
    <property type="entry name" value="PTS_IIB"/>
    <property type="match status" value="1"/>
</dbReference>
<dbReference type="InterPro" id="IPR036388">
    <property type="entry name" value="WH-like_DNA-bd_sf"/>
</dbReference>
<dbReference type="Pfam" id="PF08279">
    <property type="entry name" value="HTH_11"/>
    <property type="match status" value="1"/>
</dbReference>
<dbReference type="GO" id="GO:0006355">
    <property type="term" value="P:regulation of DNA-templated transcription"/>
    <property type="evidence" value="ECO:0007669"/>
    <property type="project" value="InterPro"/>
</dbReference>
<comment type="caution">
    <text evidence="9">The sequence shown here is derived from an EMBL/GenBank/DDBJ whole genome shotgun (WGS) entry which is preliminary data.</text>
</comment>
<dbReference type="PANTHER" id="PTHR30185:SF18">
    <property type="entry name" value="TRANSCRIPTIONAL REGULATOR MTLR"/>
    <property type="match status" value="1"/>
</dbReference>
<feature type="domain" description="PTS EIIA type-2" evidence="6">
    <location>
        <begin position="517"/>
        <end position="659"/>
    </location>
</feature>
<keyword evidence="3" id="KW-0805">Transcription regulation</keyword>
<organism evidence="9 10">
    <name type="scientific">Streptococcus suis</name>
    <dbReference type="NCBI Taxonomy" id="1307"/>
    <lineage>
        <taxon>Bacteria</taxon>
        <taxon>Bacillati</taxon>
        <taxon>Bacillota</taxon>
        <taxon>Bacilli</taxon>
        <taxon>Lactobacillales</taxon>
        <taxon>Streptococcaceae</taxon>
        <taxon>Streptococcus</taxon>
    </lineage>
</organism>
<sequence>MLSKKEIRLLEFLIDHPDDYVSSLEIAQQLHISDRTARTYLKQLTASLQNSGSQLLSKPGLGYHLQVDDSRAFETFWQSSLSSKRQLTNLHSVEEAVDRQRFVLNKLLFEGQSPTLAELERDLFISKTTLHSVIVDIRNLLSSYDMELNMTKAGLEITGKETAIRHFIMDYFFSEQLGKTLYGLVENNLLPSINFTEIMRIVIDECRDASLRLSDFVLQNLVLHIALMLQRMRAGSAIERFPISEQISRSKEYQVAQKILRKIEGAFDLLIPEEEANYIALHLKVKLTENLAKIDQAEVALRQQIQDSLLHLSRKIGLELSADQQLFKGILAHMLPLKIRLENGIVLDNPLTEEIRRDYAEVFDLTKEVFGQMPLFQGYKVSDDEWAYLSLHLMAAVERYNPQRKTKVLVVCSTGVGSALMLKNRLEKEFSSSIEIVDVVSYYEVTEERLSDIELIISSVSLSNLIFMTPVITVSVFLSGEDVAKIKQHLQQGLTFSMGEEHGENMDHAQARQIAEAVFGPSRIVVVDENRERMSLLEELTMKLNEASQPGFVEIFLDQVHLRETYSSVVFEETLAFPHPAVAMSYSEQIVVGISKEGIRWGEEGIVHFVFLLSPSKGRNSHIKYISPCLVEFVKNKDLQKRLLNNPTYDELVTIFIPLIQKQK</sequence>
<keyword evidence="5" id="KW-0804">Transcription</keyword>
<dbReference type="Gene3D" id="3.40.930.10">
    <property type="entry name" value="Mannitol-specific EII, Chain A"/>
    <property type="match status" value="1"/>
</dbReference>
<evidence type="ECO:0000256" key="3">
    <source>
        <dbReference type="ARBA" id="ARBA00023015"/>
    </source>
</evidence>
<dbReference type="GO" id="GO:0003677">
    <property type="term" value="F:DNA binding"/>
    <property type="evidence" value="ECO:0007669"/>
    <property type="project" value="InterPro"/>
</dbReference>
<dbReference type="SUPFAM" id="SSF46894">
    <property type="entry name" value="C-terminal effector domain of the bipartite response regulators"/>
    <property type="match status" value="1"/>
</dbReference>
<dbReference type="InterPro" id="IPR036634">
    <property type="entry name" value="PRD_sf"/>
</dbReference>
<dbReference type="InterPro" id="IPR016032">
    <property type="entry name" value="Sig_transdc_resp-reg_C-effctor"/>
</dbReference>
<dbReference type="Gene3D" id="3.40.50.2300">
    <property type="match status" value="1"/>
</dbReference>
<dbReference type="PROSITE" id="PS51099">
    <property type="entry name" value="PTS_EIIB_TYPE_2"/>
    <property type="match status" value="1"/>
</dbReference>
<evidence type="ECO:0000259" key="8">
    <source>
        <dbReference type="PROSITE" id="PS51372"/>
    </source>
</evidence>
<proteinExistence type="predicted"/>